<name>A0A1T4YAJ1_9BACT</name>
<keyword evidence="2" id="KW-0012">Acyltransferase</keyword>
<evidence type="ECO:0000313" key="4">
    <source>
        <dbReference type="EMBL" id="SKA98548.1"/>
    </source>
</evidence>
<dbReference type="EMBL" id="FUYE01000008">
    <property type="protein sequence ID" value="SKA98548.1"/>
    <property type="molecule type" value="Genomic_DNA"/>
</dbReference>
<dbReference type="PROSITE" id="PS51186">
    <property type="entry name" value="GNAT"/>
    <property type="match status" value="1"/>
</dbReference>
<dbReference type="STRING" id="48467.SAMN02745166_02794"/>
<dbReference type="OrthoDB" id="7205533at2"/>
<dbReference type="InterPro" id="IPR050832">
    <property type="entry name" value="Bact_Acetyltransf"/>
</dbReference>
<sequence>MNIKIDDLSDPEIAAFLEEHIQDMRSVSPPESKHALDLNGLWKPEIAFWTAWNDVGLVGCCALKTISKHEGEVKSMRVSKLYRGRGLGQTLCRHLISEAQKRGLDTLFLETGSMDFFIPARKLYERIGFVYCGPFSGYRLDPNSVFMTRKI</sequence>
<gene>
    <name evidence="4" type="ORF">SAMN02745166_02794</name>
</gene>
<proteinExistence type="predicted"/>
<dbReference type="Proteomes" id="UP000190774">
    <property type="component" value="Unassembled WGS sequence"/>
</dbReference>
<accession>A0A1T4YAJ1</accession>
<dbReference type="InterPro" id="IPR000182">
    <property type="entry name" value="GNAT_dom"/>
</dbReference>
<dbReference type="RefSeq" id="WP_078813964.1">
    <property type="nucleotide sequence ID" value="NZ_FUYE01000008.1"/>
</dbReference>
<feature type="domain" description="N-acetyltransferase" evidence="3">
    <location>
        <begin position="3"/>
        <end position="151"/>
    </location>
</feature>
<protein>
    <submittedName>
        <fullName evidence="4">Putative acetyltransferase</fullName>
    </submittedName>
</protein>
<dbReference type="CDD" id="cd04301">
    <property type="entry name" value="NAT_SF"/>
    <property type="match status" value="1"/>
</dbReference>
<dbReference type="InterPro" id="IPR016181">
    <property type="entry name" value="Acyl_CoA_acyltransferase"/>
</dbReference>
<dbReference type="GO" id="GO:0016747">
    <property type="term" value="F:acyltransferase activity, transferring groups other than amino-acyl groups"/>
    <property type="evidence" value="ECO:0007669"/>
    <property type="project" value="InterPro"/>
</dbReference>
<dbReference type="AlphaFoldDB" id="A0A1T4YAJ1"/>
<evidence type="ECO:0000256" key="2">
    <source>
        <dbReference type="ARBA" id="ARBA00023315"/>
    </source>
</evidence>
<dbReference type="Gene3D" id="3.40.630.30">
    <property type="match status" value="1"/>
</dbReference>
<evidence type="ECO:0000313" key="5">
    <source>
        <dbReference type="Proteomes" id="UP000190774"/>
    </source>
</evidence>
<dbReference type="PANTHER" id="PTHR43877:SF5">
    <property type="entry name" value="BLL8307 PROTEIN"/>
    <property type="match status" value="1"/>
</dbReference>
<keyword evidence="1 4" id="KW-0808">Transferase</keyword>
<dbReference type="PANTHER" id="PTHR43877">
    <property type="entry name" value="AMINOALKYLPHOSPHONATE N-ACETYLTRANSFERASE-RELATED-RELATED"/>
    <property type="match status" value="1"/>
</dbReference>
<evidence type="ECO:0000256" key="1">
    <source>
        <dbReference type="ARBA" id="ARBA00022679"/>
    </source>
</evidence>
<evidence type="ECO:0000259" key="3">
    <source>
        <dbReference type="PROSITE" id="PS51186"/>
    </source>
</evidence>
<dbReference type="Pfam" id="PF00583">
    <property type="entry name" value="Acetyltransf_1"/>
    <property type="match status" value="1"/>
</dbReference>
<dbReference type="SUPFAM" id="SSF55729">
    <property type="entry name" value="Acyl-CoA N-acyltransferases (Nat)"/>
    <property type="match status" value="1"/>
</dbReference>
<reference evidence="5" key="1">
    <citation type="submission" date="2017-02" db="EMBL/GenBank/DDBJ databases">
        <authorList>
            <person name="Varghese N."/>
            <person name="Submissions S."/>
        </authorList>
    </citation>
    <scope>NUCLEOTIDE SEQUENCE [LARGE SCALE GENOMIC DNA]</scope>
    <source>
        <strain evidence="5">ATCC 700200</strain>
    </source>
</reference>
<keyword evidence="5" id="KW-1185">Reference proteome</keyword>
<organism evidence="4 5">
    <name type="scientific">Prosthecobacter debontii</name>
    <dbReference type="NCBI Taxonomy" id="48467"/>
    <lineage>
        <taxon>Bacteria</taxon>
        <taxon>Pseudomonadati</taxon>
        <taxon>Verrucomicrobiota</taxon>
        <taxon>Verrucomicrobiia</taxon>
        <taxon>Verrucomicrobiales</taxon>
        <taxon>Verrucomicrobiaceae</taxon>
        <taxon>Prosthecobacter</taxon>
    </lineage>
</organism>